<gene>
    <name evidence="2" type="ORF">FC678_06485</name>
</gene>
<reference evidence="2 3" key="1">
    <citation type="journal article" date="2019" name="Environ. Microbiol.">
        <title>An active ?-lactamase is a part of an orchestrated cell wall stress resistance network of Bacillus subtilis and related rhizosphere species.</title>
        <authorList>
            <person name="Bucher T."/>
            <person name="Keren-Paz A."/>
            <person name="Hausser J."/>
            <person name="Olender T."/>
            <person name="Cytryn E."/>
            <person name="Kolodkin-Gal I."/>
        </authorList>
    </citation>
    <scope>NUCLEOTIDE SEQUENCE [LARGE SCALE GENOMIC DNA]</scope>
    <source>
        <strain evidence="2 3">I4</strain>
    </source>
</reference>
<dbReference type="EMBL" id="SZNT01000070">
    <property type="protein sequence ID" value="TKH13706.1"/>
    <property type="molecule type" value="Genomic_DNA"/>
</dbReference>
<feature type="domain" description="Spore germination GerAC-like C-terminal" evidence="1">
    <location>
        <begin position="1"/>
        <end position="40"/>
    </location>
</feature>
<feature type="non-terminal residue" evidence="2">
    <location>
        <position position="1"/>
    </location>
</feature>
<dbReference type="RefSeq" id="WP_284702849.1">
    <property type="nucleotide sequence ID" value="NZ_SZNT01000070.1"/>
</dbReference>
<dbReference type="Gene3D" id="3.30.300.210">
    <property type="entry name" value="Nutrient germinant receptor protein C, domain 3"/>
    <property type="match status" value="1"/>
</dbReference>
<dbReference type="GO" id="GO:0016020">
    <property type="term" value="C:membrane"/>
    <property type="evidence" value="ECO:0007669"/>
    <property type="project" value="InterPro"/>
</dbReference>
<evidence type="ECO:0000313" key="2">
    <source>
        <dbReference type="EMBL" id="TKH13706.1"/>
    </source>
</evidence>
<organism evidence="2 3">
    <name type="scientific">Peribacillus simplex</name>
    <dbReference type="NCBI Taxonomy" id="1478"/>
    <lineage>
        <taxon>Bacteria</taxon>
        <taxon>Bacillati</taxon>
        <taxon>Bacillota</taxon>
        <taxon>Bacilli</taxon>
        <taxon>Bacillales</taxon>
        <taxon>Bacillaceae</taxon>
        <taxon>Peribacillus</taxon>
    </lineage>
</organism>
<comment type="caution">
    <text evidence="2">The sequence shown here is derived from an EMBL/GenBank/DDBJ whole genome shotgun (WGS) entry which is preliminary data.</text>
</comment>
<evidence type="ECO:0000313" key="3">
    <source>
        <dbReference type="Proteomes" id="UP000309170"/>
    </source>
</evidence>
<dbReference type="Proteomes" id="UP000309170">
    <property type="component" value="Unassembled WGS sequence"/>
</dbReference>
<dbReference type="PANTHER" id="PTHR35789">
    <property type="entry name" value="SPORE GERMINATION PROTEIN B3"/>
    <property type="match status" value="1"/>
</dbReference>
<protein>
    <submittedName>
        <fullName evidence="2">Spore gernimation protein GerC</fullName>
    </submittedName>
</protein>
<proteinExistence type="predicted"/>
<dbReference type="AlphaFoldDB" id="A0A9X9ETK0"/>
<accession>A0A9X9ETK0</accession>
<evidence type="ECO:0000259" key="1">
    <source>
        <dbReference type="Pfam" id="PF05504"/>
    </source>
</evidence>
<dbReference type="InterPro" id="IPR008844">
    <property type="entry name" value="Spore_GerAC-like"/>
</dbReference>
<dbReference type="GO" id="GO:0009847">
    <property type="term" value="P:spore germination"/>
    <property type="evidence" value="ECO:0007669"/>
    <property type="project" value="InterPro"/>
</dbReference>
<dbReference type="InterPro" id="IPR038501">
    <property type="entry name" value="Spore_GerAC_C_sf"/>
</dbReference>
<dbReference type="Pfam" id="PF05504">
    <property type="entry name" value="Spore_GerAC"/>
    <property type="match status" value="1"/>
</dbReference>
<sequence length="46" mass="5377">GNRLRIEHPKVWNKVKKDWDRTFSEAPIKYDVKLTIKDYGTTGGSK</sequence>
<dbReference type="InterPro" id="IPR046953">
    <property type="entry name" value="Spore_GerAC-like_C"/>
</dbReference>
<name>A0A9X9ETK0_9BACI</name>
<dbReference type="PANTHER" id="PTHR35789:SF1">
    <property type="entry name" value="SPORE GERMINATION PROTEIN B3"/>
    <property type="match status" value="1"/>
</dbReference>